<dbReference type="GO" id="GO:0140359">
    <property type="term" value="F:ABC-type transporter activity"/>
    <property type="evidence" value="ECO:0007669"/>
    <property type="project" value="InterPro"/>
</dbReference>
<dbReference type="SMART" id="SM00382">
    <property type="entry name" value="AAA"/>
    <property type="match status" value="1"/>
</dbReference>
<dbReference type="InterPro" id="IPR027417">
    <property type="entry name" value="P-loop_NTPase"/>
</dbReference>
<keyword evidence="3" id="KW-0547">Nucleotide-binding</keyword>
<protein>
    <submittedName>
        <fullName evidence="6">ABC transporter ATP-binding protein</fullName>
    </submittedName>
</protein>
<dbReference type="Pfam" id="PF14524">
    <property type="entry name" value="Wzt_C"/>
    <property type="match status" value="1"/>
</dbReference>
<dbReference type="AlphaFoldDB" id="A0A7C3W821"/>
<dbReference type="InterPro" id="IPR017871">
    <property type="entry name" value="ABC_transporter-like_CS"/>
</dbReference>
<feature type="domain" description="ABC transporter" evidence="5">
    <location>
        <begin position="32"/>
        <end position="255"/>
    </location>
</feature>
<dbReference type="GO" id="GO:0016020">
    <property type="term" value="C:membrane"/>
    <property type="evidence" value="ECO:0007669"/>
    <property type="project" value="InterPro"/>
</dbReference>
<proteinExistence type="inferred from homology"/>
<evidence type="ECO:0000256" key="4">
    <source>
        <dbReference type="ARBA" id="ARBA00022840"/>
    </source>
</evidence>
<dbReference type="Pfam" id="PF00005">
    <property type="entry name" value="ABC_tran"/>
    <property type="match status" value="1"/>
</dbReference>
<keyword evidence="2" id="KW-0813">Transport</keyword>
<comment type="caution">
    <text evidence="6">The sequence shown here is derived from an EMBL/GenBank/DDBJ whole genome shotgun (WGS) entry which is preliminary data.</text>
</comment>
<gene>
    <name evidence="6" type="ORF">ENR59_01050</name>
</gene>
<dbReference type="Gene3D" id="3.40.50.300">
    <property type="entry name" value="P-loop containing nucleotide triphosphate hydrolases"/>
    <property type="match status" value="1"/>
</dbReference>
<dbReference type="InterPro" id="IPR015860">
    <property type="entry name" value="ABC_transpr_TagH-like"/>
</dbReference>
<evidence type="ECO:0000256" key="1">
    <source>
        <dbReference type="ARBA" id="ARBA00005417"/>
    </source>
</evidence>
<name>A0A7C3W821_9BACT</name>
<dbReference type="PANTHER" id="PTHR46743:SF2">
    <property type="entry name" value="TEICHOIC ACIDS EXPORT ATP-BINDING PROTEIN TAGH"/>
    <property type="match status" value="1"/>
</dbReference>
<dbReference type="GO" id="GO:0016887">
    <property type="term" value="F:ATP hydrolysis activity"/>
    <property type="evidence" value="ECO:0007669"/>
    <property type="project" value="InterPro"/>
</dbReference>
<evidence type="ECO:0000313" key="6">
    <source>
        <dbReference type="EMBL" id="HGG91526.1"/>
    </source>
</evidence>
<dbReference type="InterPro" id="IPR003593">
    <property type="entry name" value="AAA+_ATPase"/>
</dbReference>
<comment type="similarity">
    <text evidence="1">Belongs to the ABC transporter superfamily.</text>
</comment>
<dbReference type="CDD" id="cd10147">
    <property type="entry name" value="Wzt_C-like"/>
    <property type="match status" value="1"/>
</dbReference>
<keyword evidence="4 6" id="KW-0067">ATP-binding</keyword>
<evidence type="ECO:0000256" key="2">
    <source>
        <dbReference type="ARBA" id="ARBA00022448"/>
    </source>
</evidence>
<evidence type="ECO:0000256" key="3">
    <source>
        <dbReference type="ARBA" id="ARBA00022741"/>
    </source>
</evidence>
<accession>A0A7C3W821</accession>
<sequence length="422" mass="46001">MAKPSVQVENLGKKFSISLKSALRYGLTDSLRRSVGLGKDPKLRKGEFWALQGIDFSLMPGDSLGIMGVNGSGKTTLLRILNGSYSPDAGRAVLRGRVGALIAAGAGFSPMLTGRENVFVSGALLGMPTREVRRRFDEIVAFAELDEFIDMPVRNYSSGMAVRLGFAVAVLGTPDVLLVDEVLAVGDLNFQKKCYERINTLKAMGTTIMLVSHSPGAIWSVCDKGLNIHHGISQGIVPVEDACREYDNRNIMERSASSSAPGALSASYGNQSGGTGSVTIDRFEILDADGNTVDVVPFGQPFTIRQHLTVNEERIDEAILRTIIDSEVNKAVAVLDNYEQNGTLLELERGRYVYDMHLDQPNLRPGVYTFSSAVLQRRASVHIFYKFNQGQLAVTHGGDRFLYADFRASFQLRAGVSLRKAV</sequence>
<dbReference type="InterPro" id="IPR050683">
    <property type="entry name" value="Bact_Polysacc_Export_ATP-bd"/>
</dbReference>
<dbReference type="Gene3D" id="2.70.50.60">
    <property type="entry name" value="abc- transporter (atp binding component) like domain"/>
    <property type="match status" value="1"/>
</dbReference>
<dbReference type="InterPro" id="IPR029439">
    <property type="entry name" value="Wzt_C"/>
</dbReference>
<dbReference type="CDD" id="cd03220">
    <property type="entry name" value="ABC_KpsT_Wzt"/>
    <property type="match status" value="1"/>
</dbReference>
<dbReference type="SUPFAM" id="SSF52540">
    <property type="entry name" value="P-loop containing nucleoside triphosphate hydrolases"/>
    <property type="match status" value="1"/>
</dbReference>
<dbReference type="PROSITE" id="PS50893">
    <property type="entry name" value="ABC_TRANSPORTER_2"/>
    <property type="match status" value="1"/>
</dbReference>
<dbReference type="PANTHER" id="PTHR46743">
    <property type="entry name" value="TEICHOIC ACIDS EXPORT ATP-BINDING PROTEIN TAGH"/>
    <property type="match status" value="1"/>
</dbReference>
<evidence type="ECO:0000259" key="5">
    <source>
        <dbReference type="PROSITE" id="PS50893"/>
    </source>
</evidence>
<reference evidence="6" key="1">
    <citation type="journal article" date="2020" name="mSystems">
        <title>Genome- and Community-Level Interaction Insights into Carbon Utilization and Element Cycling Functions of Hydrothermarchaeota in Hydrothermal Sediment.</title>
        <authorList>
            <person name="Zhou Z."/>
            <person name="Liu Y."/>
            <person name="Xu W."/>
            <person name="Pan J."/>
            <person name="Luo Z.H."/>
            <person name="Li M."/>
        </authorList>
    </citation>
    <scope>NUCLEOTIDE SEQUENCE [LARGE SCALE GENOMIC DNA]</scope>
    <source>
        <strain evidence="6">SpSt-413</strain>
    </source>
</reference>
<dbReference type="InterPro" id="IPR003439">
    <property type="entry name" value="ABC_transporter-like_ATP-bd"/>
</dbReference>
<dbReference type="EMBL" id="DSRP01000076">
    <property type="protein sequence ID" value="HGG91526.1"/>
    <property type="molecule type" value="Genomic_DNA"/>
</dbReference>
<organism evidence="6">
    <name type="scientific">Fundidesulfovibrio putealis</name>
    <dbReference type="NCBI Taxonomy" id="270496"/>
    <lineage>
        <taxon>Bacteria</taxon>
        <taxon>Pseudomonadati</taxon>
        <taxon>Thermodesulfobacteriota</taxon>
        <taxon>Desulfovibrionia</taxon>
        <taxon>Desulfovibrionales</taxon>
        <taxon>Desulfovibrionaceae</taxon>
        <taxon>Fundidesulfovibrio</taxon>
    </lineage>
</organism>
<dbReference type="GO" id="GO:0005524">
    <property type="term" value="F:ATP binding"/>
    <property type="evidence" value="ECO:0007669"/>
    <property type="project" value="UniProtKB-KW"/>
</dbReference>
<dbReference type="PROSITE" id="PS00211">
    <property type="entry name" value="ABC_TRANSPORTER_1"/>
    <property type="match status" value="1"/>
</dbReference>